<keyword evidence="4 5" id="KW-0472">Membrane</keyword>
<feature type="transmembrane region" description="Helical" evidence="5">
    <location>
        <begin position="110"/>
        <end position="131"/>
    </location>
</feature>
<dbReference type="Proteomes" id="UP000580250">
    <property type="component" value="Unassembled WGS sequence"/>
</dbReference>
<dbReference type="InterPro" id="IPR019424">
    <property type="entry name" value="7TM_GPCR_Srsx"/>
</dbReference>
<dbReference type="SMART" id="SM01381">
    <property type="entry name" value="7TM_GPCR_Srsx"/>
    <property type="match status" value="1"/>
</dbReference>
<dbReference type="OrthoDB" id="5820127at2759"/>
<reference evidence="6 7" key="1">
    <citation type="submission" date="2020-08" db="EMBL/GenBank/DDBJ databases">
        <authorList>
            <person name="Koutsovoulos G."/>
            <person name="Danchin GJ E."/>
        </authorList>
    </citation>
    <scope>NUCLEOTIDE SEQUENCE [LARGE SCALE GENOMIC DNA]</scope>
</reference>
<dbReference type="InterPro" id="IPR047130">
    <property type="entry name" value="7TM_GPCR_Srsx_nematod"/>
</dbReference>
<name>A0A6V7TXJ1_MELEN</name>
<dbReference type="Gene3D" id="1.20.1070.10">
    <property type="entry name" value="Rhodopsin 7-helix transmembrane proteins"/>
    <property type="match status" value="1"/>
</dbReference>
<dbReference type="PANTHER" id="PTHR23360:SF5">
    <property type="entry name" value="G-PROTEIN COUPLED RECEPTORS FAMILY 1 PROFILE DOMAIN-CONTAINING PROTEIN"/>
    <property type="match status" value="1"/>
</dbReference>
<feature type="transmembrane region" description="Helical" evidence="5">
    <location>
        <begin position="237"/>
        <end position="262"/>
    </location>
</feature>
<feature type="transmembrane region" description="Helical" evidence="5">
    <location>
        <begin position="36"/>
        <end position="62"/>
    </location>
</feature>
<protein>
    <submittedName>
        <fullName evidence="6">Uncharacterized protein</fullName>
    </submittedName>
</protein>
<evidence type="ECO:0000313" key="7">
    <source>
        <dbReference type="Proteomes" id="UP000580250"/>
    </source>
</evidence>
<keyword evidence="2 5" id="KW-0812">Transmembrane</keyword>
<dbReference type="AlphaFoldDB" id="A0A6V7TXJ1"/>
<comment type="subcellular location">
    <subcellularLocation>
        <location evidence="1">Membrane</location>
    </subcellularLocation>
</comment>
<feature type="transmembrane region" description="Helical" evidence="5">
    <location>
        <begin position="74"/>
        <end position="98"/>
    </location>
</feature>
<dbReference type="GO" id="GO:0004930">
    <property type="term" value="F:G protein-coupled receptor activity"/>
    <property type="evidence" value="ECO:0007669"/>
    <property type="project" value="InterPro"/>
</dbReference>
<evidence type="ECO:0000313" key="6">
    <source>
        <dbReference type="EMBL" id="CAD2138263.1"/>
    </source>
</evidence>
<accession>A0A6V7TXJ1</accession>
<feature type="transmembrane region" description="Helical" evidence="5">
    <location>
        <begin position="201"/>
        <end position="225"/>
    </location>
</feature>
<gene>
    <name evidence="6" type="ORF">MENT_LOCUS5727</name>
</gene>
<dbReference type="InterPro" id="IPR000276">
    <property type="entry name" value="GPCR_Rhodpsn"/>
</dbReference>
<evidence type="ECO:0000256" key="4">
    <source>
        <dbReference type="ARBA" id="ARBA00023136"/>
    </source>
</evidence>
<dbReference type="PANTHER" id="PTHR23360">
    <property type="entry name" value="G-PROTEIN COUPLED RECEPTORS FAMILY 1 PROFILE DOMAIN-CONTAINING PROTEIN-RELATED"/>
    <property type="match status" value="1"/>
</dbReference>
<feature type="transmembrane region" description="Helical" evidence="5">
    <location>
        <begin position="274"/>
        <end position="300"/>
    </location>
</feature>
<feature type="transmembrane region" description="Helical" evidence="5">
    <location>
        <begin position="152"/>
        <end position="173"/>
    </location>
</feature>
<sequence>MVDHQSNNGLFGIEINSSLGTPLYQAYANNGPTWHIVLPASLLFTVALFGIILNSFVVIVTIATPTLRGSANYLMALICFCEVLHASGHSIFFVIAVTGKNFVPLLAANLLMIPSIFALCTCMSLMLSAAADRLFAVAIPHLHKSICIEHKRTYLGAHTIFCTLCGVYGLYFITAFSIKNANIPVTACIADILNGDVGIQYFIYSAIFNSLTALCYILIWVIIRCKKGVSEETNTRLLRSLVCIMVISIGGYIINLSVYQVFFKLIEEQIFSQIILWQLGFVPGILLNLGAASNALILYFTSSEYRKTFKHHLKNVAKACGLKGTNTVTMMGPMLHTSSYKNSKNGNNY</sequence>
<evidence type="ECO:0000256" key="3">
    <source>
        <dbReference type="ARBA" id="ARBA00022989"/>
    </source>
</evidence>
<dbReference type="EMBL" id="CAJEWN010000021">
    <property type="protein sequence ID" value="CAD2138263.1"/>
    <property type="molecule type" value="Genomic_DNA"/>
</dbReference>
<dbReference type="GO" id="GO:0016020">
    <property type="term" value="C:membrane"/>
    <property type="evidence" value="ECO:0007669"/>
    <property type="project" value="UniProtKB-SubCell"/>
</dbReference>
<proteinExistence type="predicted"/>
<keyword evidence="3 5" id="KW-1133">Transmembrane helix</keyword>
<dbReference type="SUPFAM" id="SSF81321">
    <property type="entry name" value="Family A G protein-coupled receptor-like"/>
    <property type="match status" value="1"/>
</dbReference>
<evidence type="ECO:0000256" key="1">
    <source>
        <dbReference type="ARBA" id="ARBA00004370"/>
    </source>
</evidence>
<evidence type="ECO:0000256" key="2">
    <source>
        <dbReference type="ARBA" id="ARBA00022692"/>
    </source>
</evidence>
<comment type="caution">
    <text evidence="6">The sequence shown here is derived from an EMBL/GenBank/DDBJ whole genome shotgun (WGS) entry which is preliminary data.</text>
</comment>
<dbReference type="Pfam" id="PF10320">
    <property type="entry name" value="7TM_GPCR_Srsx"/>
    <property type="match status" value="1"/>
</dbReference>
<evidence type="ECO:0000256" key="5">
    <source>
        <dbReference type="SAM" id="Phobius"/>
    </source>
</evidence>
<organism evidence="6 7">
    <name type="scientific">Meloidogyne enterolobii</name>
    <name type="common">Root-knot nematode worm</name>
    <name type="synonym">Meloidogyne mayaguensis</name>
    <dbReference type="NCBI Taxonomy" id="390850"/>
    <lineage>
        <taxon>Eukaryota</taxon>
        <taxon>Metazoa</taxon>
        <taxon>Ecdysozoa</taxon>
        <taxon>Nematoda</taxon>
        <taxon>Chromadorea</taxon>
        <taxon>Rhabditida</taxon>
        <taxon>Tylenchina</taxon>
        <taxon>Tylenchomorpha</taxon>
        <taxon>Tylenchoidea</taxon>
        <taxon>Meloidogynidae</taxon>
        <taxon>Meloidogyninae</taxon>
        <taxon>Meloidogyne</taxon>
    </lineage>
</organism>